<dbReference type="GO" id="GO:0051607">
    <property type="term" value="P:defense response to virus"/>
    <property type="evidence" value="ECO:0007669"/>
    <property type="project" value="TreeGrafter"/>
</dbReference>
<evidence type="ECO:0000256" key="12">
    <source>
        <dbReference type="ARBA" id="ARBA00023170"/>
    </source>
</evidence>
<evidence type="ECO:0000256" key="9">
    <source>
        <dbReference type="ARBA" id="ARBA00022859"/>
    </source>
</evidence>
<keyword evidence="4" id="KW-0433">Leucine-rich repeat</keyword>
<dbReference type="GO" id="GO:0006954">
    <property type="term" value="P:inflammatory response"/>
    <property type="evidence" value="ECO:0007669"/>
    <property type="project" value="UniProtKB-KW"/>
</dbReference>
<dbReference type="GO" id="GO:0032755">
    <property type="term" value="P:positive regulation of interleukin-6 production"/>
    <property type="evidence" value="ECO:0007669"/>
    <property type="project" value="TreeGrafter"/>
</dbReference>
<evidence type="ECO:0000256" key="10">
    <source>
        <dbReference type="ARBA" id="ARBA00022989"/>
    </source>
</evidence>
<dbReference type="SUPFAM" id="SSF52058">
    <property type="entry name" value="L domain-like"/>
    <property type="match status" value="2"/>
</dbReference>
<proteinExistence type="inferred from homology"/>
<dbReference type="SUPFAM" id="SSF52200">
    <property type="entry name" value="Toll/Interleukin receptor TIR domain"/>
    <property type="match status" value="1"/>
</dbReference>
<evidence type="ECO:0000256" key="2">
    <source>
        <dbReference type="ARBA" id="ARBA00009634"/>
    </source>
</evidence>
<protein>
    <submittedName>
        <fullName evidence="18">Toll-like receptor 9</fullName>
    </submittedName>
</protein>
<feature type="domain" description="TIR" evidence="17">
    <location>
        <begin position="901"/>
        <end position="1045"/>
    </location>
</feature>
<evidence type="ECO:0000256" key="8">
    <source>
        <dbReference type="ARBA" id="ARBA00022753"/>
    </source>
</evidence>
<dbReference type="FunFam" id="3.40.50.10140:FF:000003">
    <property type="entry name" value="Toll-like receptor 7"/>
    <property type="match status" value="1"/>
</dbReference>
<dbReference type="InterPro" id="IPR035897">
    <property type="entry name" value="Toll_tir_struct_dom_sf"/>
</dbReference>
<dbReference type="AlphaFoldDB" id="B9V2R2"/>
<feature type="transmembrane region" description="Helical" evidence="16">
    <location>
        <begin position="12"/>
        <end position="31"/>
    </location>
</feature>
<dbReference type="Pfam" id="PF13855">
    <property type="entry name" value="LRR_8"/>
    <property type="match status" value="2"/>
</dbReference>
<dbReference type="EMBL" id="FJ418072">
    <property type="protein sequence ID" value="ACL68661.1"/>
    <property type="molecule type" value="Genomic_DNA"/>
</dbReference>
<dbReference type="SMR" id="B9V2R2"/>
<evidence type="ECO:0000256" key="3">
    <source>
        <dbReference type="ARBA" id="ARBA00022588"/>
    </source>
</evidence>
<dbReference type="Pfam" id="PF01582">
    <property type="entry name" value="TIR"/>
    <property type="match status" value="1"/>
</dbReference>
<evidence type="ECO:0000259" key="17">
    <source>
        <dbReference type="PROSITE" id="PS50104"/>
    </source>
</evidence>
<dbReference type="GO" id="GO:0045087">
    <property type="term" value="P:innate immune response"/>
    <property type="evidence" value="ECO:0007669"/>
    <property type="project" value="UniProtKB-KW"/>
</dbReference>
<evidence type="ECO:0000256" key="14">
    <source>
        <dbReference type="ARBA" id="ARBA00023198"/>
    </source>
</evidence>
<dbReference type="Gene3D" id="3.40.50.10140">
    <property type="entry name" value="Toll/interleukin-1 receptor homology (TIR) domain"/>
    <property type="match status" value="1"/>
</dbReference>
<dbReference type="InterPro" id="IPR000157">
    <property type="entry name" value="TIR_dom"/>
</dbReference>
<dbReference type="InterPro" id="IPR003591">
    <property type="entry name" value="Leu-rich_rpt_typical-subtyp"/>
</dbReference>
<dbReference type="PANTHER" id="PTHR47410">
    <property type="entry name" value="TOLL-LIKE RECEPTOR 7-RELATED"/>
    <property type="match status" value="1"/>
</dbReference>
<evidence type="ECO:0000256" key="1">
    <source>
        <dbReference type="ARBA" id="ARBA00004177"/>
    </source>
</evidence>
<evidence type="ECO:0000256" key="7">
    <source>
        <dbReference type="ARBA" id="ARBA00022737"/>
    </source>
</evidence>
<dbReference type="InterPro" id="IPR032675">
    <property type="entry name" value="LRR_dom_sf"/>
</dbReference>
<dbReference type="GO" id="GO:0007249">
    <property type="term" value="P:canonical NF-kappaB signal transduction"/>
    <property type="evidence" value="ECO:0007669"/>
    <property type="project" value="TreeGrafter"/>
</dbReference>
<evidence type="ECO:0000256" key="15">
    <source>
        <dbReference type="ARBA" id="ARBA00046288"/>
    </source>
</evidence>
<dbReference type="GO" id="GO:0005886">
    <property type="term" value="C:plasma membrane"/>
    <property type="evidence" value="ECO:0007669"/>
    <property type="project" value="TreeGrafter"/>
</dbReference>
<dbReference type="PROSITE" id="PS51450">
    <property type="entry name" value="LRR"/>
    <property type="match status" value="3"/>
</dbReference>
<keyword evidence="9" id="KW-0391">Immunity</keyword>
<dbReference type="PANTHER" id="PTHR47410:SF4">
    <property type="entry name" value="TOLL-LIKE RECEPTOR 9"/>
    <property type="match status" value="1"/>
</dbReference>
<dbReference type="SMART" id="SM00082">
    <property type="entry name" value="LRRCT"/>
    <property type="match status" value="1"/>
</dbReference>
<dbReference type="InterPro" id="IPR000483">
    <property type="entry name" value="Cys-rich_flank_reg_C"/>
</dbReference>
<evidence type="ECO:0000256" key="13">
    <source>
        <dbReference type="ARBA" id="ARBA00023180"/>
    </source>
</evidence>
<dbReference type="Gene3D" id="3.80.10.10">
    <property type="entry name" value="Ribonuclease Inhibitor"/>
    <property type="match status" value="1"/>
</dbReference>
<dbReference type="GO" id="GO:0038187">
    <property type="term" value="F:pattern recognition receptor activity"/>
    <property type="evidence" value="ECO:0007669"/>
    <property type="project" value="TreeGrafter"/>
</dbReference>
<keyword evidence="13" id="KW-0325">Glycoprotein</keyword>
<dbReference type="GO" id="GO:1902533">
    <property type="term" value="P:positive regulation of intracellular signal transduction"/>
    <property type="evidence" value="ECO:0007669"/>
    <property type="project" value="UniProtKB-ARBA"/>
</dbReference>
<name>B9V2R2_CYNSE</name>
<sequence>MTMGSHTSPSAMGLFRWIFIISLILPGLWSINLRFFPCDSEMNDTTADCNKRLISKVPFKSTELKILKLSQTKMLQVKADSFKYVSNLRTLEMMDNCLPARMRSPDKFCTMEIHYNAFKTLPKLQNLYLSGNSLTSIPWLPESLLVLDLQNNHISHISISLGTPNLRQLLLSKNCFYANPCNRSFHITEKVFGDLPKLENLTLGYNNLTEVPKGLPPTLVSLDLKENTITQVLDGTFSNLTNLTHLVLEWNCQRCDHAARPCFPCPNNLPLNLSSNSLYAEKSSIIYLSLRGNSLKTFPEGLFRPLTSLQRLDLSDNRLAFEIQNGKFFTELKNLTWISLIYNYEPLVTFSQLKLSKHISEMSRLQYLLLSGIFFHRLSNQSFNVLSSLKHLTKIELRMNFINDSNITALRKLPSLVNIVLSQNMLAFLPCIPGTTLNTTLTQNSNQYAYEVQEQPIILRKRETESGNEFPQSGPFNVFDRFEDCSPHFPSPWEFRNHLCYNNLSVDFSQNEIASLNRHVFEGMEDVVCLDLSFNYMSERLQTGEFSSMKNLAFLNLSYNRLDLYHDNVFSELNRTLKVLDVSNNDFHFKMRGMGHRFVFLKNLMNLEVLSLANNGIGMRIDQALVSSSVKYFYFYGNDLNIMWASDNTKYTHFFQNMTNLMYLDISDNNLVSISPEVLVNFPRSLKALRVSDNKLKYFPWWNISALFNLCYLDLSGNHLSHLPHEVIPFGANFTLLDLSSNYISVIPEDFLQNSKSLEYLRLDHNQIMALDRQLLPAPFKNGSALKELSLHGNPFKCDCDTSWLADFLGTTDIKVAYLTTEVYCKYPESQQGQSVLSMDQRSCQDIYGSLAFLVCSFLVVLSTVLPLLKHLYGWDMWYCLQVIWAGHKGYSQLAGTNLKDHYDAFVVFDTGNQAVRDWVYNELTVTLENRGQRTFSLCLEERDWVPGLSCIDNLHNSVNKSKKTVFVLSSTETINGVIRQAFFMVQQRLLDEKVDTAVLVLLDEKFPKLKYLQLRKKLCRKSVLTWPRNPRAQPPFWNKMRTVLLSDNLTLYDNNMSESFI</sequence>
<keyword evidence="8" id="KW-0967">Endosome</keyword>
<dbReference type="SMART" id="SM00369">
    <property type="entry name" value="LRR_TYP"/>
    <property type="match status" value="13"/>
</dbReference>
<keyword evidence="12 18" id="KW-0675">Receptor</keyword>
<dbReference type="GO" id="GO:0005768">
    <property type="term" value="C:endosome"/>
    <property type="evidence" value="ECO:0007669"/>
    <property type="project" value="UniProtKB-SubCell"/>
</dbReference>
<keyword evidence="14" id="KW-0395">Inflammatory response</keyword>
<keyword evidence="3" id="KW-0399">Innate immunity</keyword>
<dbReference type="PROSITE" id="PS50104">
    <property type="entry name" value="TIR"/>
    <property type="match status" value="1"/>
</dbReference>
<accession>B9V2R2</accession>
<organism evidence="18">
    <name type="scientific">Cynoglossus semilaevis</name>
    <name type="common">Tongue sole</name>
    <dbReference type="NCBI Taxonomy" id="244447"/>
    <lineage>
        <taxon>Eukaryota</taxon>
        <taxon>Metazoa</taxon>
        <taxon>Chordata</taxon>
        <taxon>Craniata</taxon>
        <taxon>Vertebrata</taxon>
        <taxon>Euteleostomi</taxon>
        <taxon>Actinopterygii</taxon>
        <taxon>Neopterygii</taxon>
        <taxon>Teleostei</taxon>
        <taxon>Neoteleostei</taxon>
        <taxon>Acanthomorphata</taxon>
        <taxon>Carangaria</taxon>
        <taxon>Pleuronectiformes</taxon>
        <taxon>Pleuronectoidei</taxon>
        <taxon>Cynoglossidae</taxon>
        <taxon>Cynoglossinae</taxon>
        <taxon>Cynoglossus</taxon>
    </lineage>
</organism>
<keyword evidence="7" id="KW-0677">Repeat</keyword>
<dbReference type="GO" id="GO:0002224">
    <property type="term" value="P:toll-like receptor signaling pathway"/>
    <property type="evidence" value="ECO:0007669"/>
    <property type="project" value="TreeGrafter"/>
</dbReference>
<evidence type="ECO:0000256" key="16">
    <source>
        <dbReference type="SAM" id="Phobius"/>
    </source>
</evidence>
<evidence type="ECO:0000256" key="6">
    <source>
        <dbReference type="ARBA" id="ARBA00022729"/>
    </source>
</evidence>
<evidence type="ECO:0000256" key="5">
    <source>
        <dbReference type="ARBA" id="ARBA00022692"/>
    </source>
</evidence>
<evidence type="ECO:0000313" key="18">
    <source>
        <dbReference type="EMBL" id="ACL68661.1"/>
    </source>
</evidence>
<gene>
    <name evidence="18" type="primary">TLR9</name>
</gene>
<keyword evidence="6" id="KW-0732">Signal</keyword>
<comment type="similarity">
    <text evidence="2">Belongs to the Toll-like receptor family.</text>
</comment>
<evidence type="ECO:0000256" key="11">
    <source>
        <dbReference type="ARBA" id="ARBA00023136"/>
    </source>
</evidence>
<keyword evidence="5 16" id="KW-0812">Transmembrane</keyword>
<dbReference type="InterPro" id="IPR001611">
    <property type="entry name" value="Leu-rich_rpt"/>
</dbReference>
<keyword evidence="11 16" id="KW-0472">Membrane</keyword>
<keyword evidence="10 16" id="KW-1133">Transmembrane helix</keyword>
<evidence type="ECO:0000256" key="4">
    <source>
        <dbReference type="ARBA" id="ARBA00022614"/>
    </source>
</evidence>
<reference evidence="18" key="1">
    <citation type="journal article" date="2009" name="Fish Shellfish Immunol.">
        <title>Isolation and characterization of Toll-like receptor 9 in half-smooth tongue sole Cynoglossus semilaevis.</title>
        <authorList>
            <person name="Yu Y."/>
            <person name="Zhong Q."/>
            <person name="Li C."/>
            <person name="Jiang L."/>
            <person name="Yan F."/>
            <person name="Wang Z."/>
            <person name="Zhang Q."/>
        </authorList>
    </citation>
    <scope>NUCLEOTIDE SEQUENCE</scope>
</reference>
<feature type="transmembrane region" description="Helical" evidence="16">
    <location>
        <begin position="847"/>
        <end position="869"/>
    </location>
</feature>
<comment type="subcellular location">
    <subcellularLocation>
        <location evidence="15">Endomembrane system</location>
        <topology evidence="15">Single-pass type I membrane protein</topology>
    </subcellularLocation>
    <subcellularLocation>
        <location evidence="1">Endosome</location>
    </subcellularLocation>
</comment>
<dbReference type="SMART" id="SM00364">
    <property type="entry name" value="LRR_BAC"/>
    <property type="match status" value="5"/>
</dbReference>